<protein>
    <submittedName>
        <fullName evidence="1">Uncharacterized protein</fullName>
    </submittedName>
</protein>
<gene>
    <name evidence="1" type="ORF">C6P40_000918</name>
</gene>
<proteinExistence type="predicted"/>
<evidence type="ECO:0000313" key="1">
    <source>
        <dbReference type="EMBL" id="KAG0688481.1"/>
    </source>
</evidence>
<dbReference type="OrthoDB" id="3997401at2759"/>
<evidence type="ECO:0000313" key="2">
    <source>
        <dbReference type="Proteomes" id="UP000697127"/>
    </source>
</evidence>
<accession>A0A9P6WK73</accession>
<dbReference type="AlphaFoldDB" id="A0A9P6WK73"/>
<organism evidence="1 2">
    <name type="scientific">Pichia californica</name>
    <dbReference type="NCBI Taxonomy" id="460514"/>
    <lineage>
        <taxon>Eukaryota</taxon>
        <taxon>Fungi</taxon>
        <taxon>Dikarya</taxon>
        <taxon>Ascomycota</taxon>
        <taxon>Saccharomycotina</taxon>
        <taxon>Pichiomycetes</taxon>
        <taxon>Pichiales</taxon>
        <taxon>Pichiaceae</taxon>
        <taxon>Pichia</taxon>
    </lineage>
</organism>
<dbReference type="EMBL" id="PUHW01000148">
    <property type="protein sequence ID" value="KAG0688481.1"/>
    <property type="molecule type" value="Genomic_DNA"/>
</dbReference>
<dbReference type="Proteomes" id="UP000697127">
    <property type="component" value="Unassembled WGS sequence"/>
</dbReference>
<comment type="caution">
    <text evidence="1">The sequence shown here is derived from an EMBL/GenBank/DDBJ whole genome shotgun (WGS) entry which is preliminary data.</text>
</comment>
<name>A0A9P6WK73_9ASCO</name>
<keyword evidence="2" id="KW-1185">Reference proteome</keyword>
<sequence length="234" mass="26378">MTTDSAEKKIALVINSNSELGLSVIRNACNDGFAVISLSSGNEPSLLDDLHFTNPEDRGLITYLNIKNDDLSNPTSIIENSPVLKNLKHIDLLISLNPTDDVFVKWDLDLLKKFYTLDLINKNSTVVITRSSDKTVFTTNKTLELYTENIQNVLSKHDIYVSNMVQLGAVKGDEEYIANSLTNEAFRTHFKVPKITSFCDLISLLVFYLMPGFLLKYTTEILKTLNTYTKEKND</sequence>
<reference evidence="1" key="1">
    <citation type="submission" date="2020-11" db="EMBL/GenBank/DDBJ databases">
        <title>Kefir isolates.</title>
        <authorList>
            <person name="Marcisauskas S."/>
            <person name="Kim Y."/>
            <person name="Blasche S."/>
        </authorList>
    </citation>
    <scope>NUCLEOTIDE SEQUENCE</scope>
    <source>
        <strain evidence="1">Olga-1</strain>
    </source>
</reference>